<sequence length="62" mass="6859">MPQHYHSCRGWSAFSIITASYMRTFVLTVSQFALAPIDSHAASVDFPNHHSLLTIGLLGRSI</sequence>
<dbReference type="GeneID" id="36628154"/>
<reference evidence="1 2" key="1">
    <citation type="submission" date="2016-07" db="EMBL/GenBank/DDBJ databases">
        <title>Multiple horizontal gene transfer events from other fungi enriched the ability of initially mycotrophic Trichoderma (Ascomycota) to feed on dead plant biomass.</title>
        <authorList>
            <consortium name="DOE Joint Genome Institute"/>
            <person name="Aerts A."/>
            <person name="Atanasova L."/>
            <person name="Chenthamara K."/>
            <person name="Zhang J."/>
            <person name="Grujic M."/>
            <person name="Henrissat B."/>
            <person name="Kuo A."/>
            <person name="Salamov A."/>
            <person name="Lipzen A."/>
            <person name="Labutti K."/>
            <person name="Barry K."/>
            <person name="Miao Y."/>
            <person name="Rahimi M.J."/>
            <person name="Shen Q."/>
            <person name="Grigoriev I.V."/>
            <person name="Kubicek C.P."/>
            <person name="Druzhinina I.S."/>
        </authorList>
    </citation>
    <scope>NUCLEOTIDE SEQUENCE [LARGE SCALE GENOMIC DNA]</scope>
    <source>
        <strain evidence="1 2">CBS 226.95</strain>
    </source>
</reference>
<name>A0A2T4A4A1_TRIHA</name>
<dbReference type="AlphaFoldDB" id="A0A2T4A4A1"/>
<evidence type="ECO:0000313" key="2">
    <source>
        <dbReference type="Proteomes" id="UP000241690"/>
    </source>
</evidence>
<organism evidence="1 2">
    <name type="scientific">Trichoderma harzianum CBS 226.95</name>
    <dbReference type="NCBI Taxonomy" id="983964"/>
    <lineage>
        <taxon>Eukaryota</taxon>
        <taxon>Fungi</taxon>
        <taxon>Dikarya</taxon>
        <taxon>Ascomycota</taxon>
        <taxon>Pezizomycotina</taxon>
        <taxon>Sordariomycetes</taxon>
        <taxon>Hypocreomycetidae</taxon>
        <taxon>Hypocreales</taxon>
        <taxon>Hypocreaceae</taxon>
        <taxon>Trichoderma</taxon>
    </lineage>
</organism>
<gene>
    <name evidence="1" type="ORF">M431DRAFT_511031</name>
</gene>
<dbReference type="RefSeq" id="XP_024771553.1">
    <property type="nucleotide sequence ID" value="XM_024919585.1"/>
</dbReference>
<keyword evidence="2" id="KW-1185">Reference proteome</keyword>
<dbReference type="Proteomes" id="UP000241690">
    <property type="component" value="Unassembled WGS sequence"/>
</dbReference>
<accession>A0A2T4A4A1</accession>
<proteinExistence type="predicted"/>
<protein>
    <submittedName>
        <fullName evidence="1">Uncharacterized protein</fullName>
    </submittedName>
</protein>
<dbReference type="EMBL" id="KZ679685">
    <property type="protein sequence ID" value="PTB51876.1"/>
    <property type="molecule type" value="Genomic_DNA"/>
</dbReference>
<evidence type="ECO:0000313" key="1">
    <source>
        <dbReference type="EMBL" id="PTB51876.1"/>
    </source>
</evidence>